<reference evidence="3" key="1">
    <citation type="journal article" date="2021" name="Nat. Commun.">
        <title>Genetic determinants of endophytism in the Arabidopsis root mycobiome.</title>
        <authorList>
            <person name="Mesny F."/>
            <person name="Miyauchi S."/>
            <person name="Thiergart T."/>
            <person name="Pickel B."/>
            <person name="Atanasova L."/>
            <person name="Karlsson M."/>
            <person name="Huettel B."/>
            <person name="Barry K.W."/>
            <person name="Haridas S."/>
            <person name="Chen C."/>
            <person name="Bauer D."/>
            <person name="Andreopoulos W."/>
            <person name="Pangilinan J."/>
            <person name="LaButti K."/>
            <person name="Riley R."/>
            <person name="Lipzen A."/>
            <person name="Clum A."/>
            <person name="Drula E."/>
            <person name="Henrissat B."/>
            <person name="Kohler A."/>
            <person name="Grigoriev I.V."/>
            <person name="Martin F.M."/>
            <person name="Hacquard S."/>
        </authorList>
    </citation>
    <scope>NUCLEOTIDE SEQUENCE</scope>
    <source>
        <strain evidence="3">MPI-CAGE-AT-0016</strain>
    </source>
</reference>
<feature type="compositionally biased region" description="Basic and acidic residues" evidence="1">
    <location>
        <begin position="238"/>
        <end position="271"/>
    </location>
</feature>
<feature type="region of interest" description="Disordered" evidence="1">
    <location>
        <begin position="228"/>
        <end position="284"/>
    </location>
</feature>
<keyword evidence="4" id="KW-1185">Reference proteome</keyword>
<evidence type="ECO:0000256" key="2">
    <source>
        <dbReference type="SAM" id="SignalP"/>
    </source>
</evidence>
<protein>
    <submittedName>
        <fullName evidence="3">Uncharacterized protein</fullName>
    </submittedName>
</protein>
<organism evidence="3 4">
    <name type="scientific">Plectosphaerella cucumerina</name>
    <dbReference type="NCBI Taxonomy" id="40658"/>
    <lineage>
        <taxon>Eukaryota</taxon>
        <taxon>Fungi</taxon>
        <taxon>Dikarya</taxon>
        <taxon>Ascomycota</taxon>
        <taxon>Pezizomycotina</taxon>
        <taxon>Sordariomycetes</taxon>
        <taxon>Hypocreomycetidae</taxon>
        <taxon>Glomerellales</taxon>
        <taxon>Plectosphaerellaceae</taxon>
        <taxon>Plectosphaerella</taxon>
    </lineage>
</organism>
<feature type="region of interest" description="Disordered" evidence="1">
    <location>
        <begin position="428"/>
        <end position="667"/>
    </location>
</feature>
<dbReference type="EMBL" id="JAGPXD010000004">
    <property type="protein sequence ID" value="KAH7358157.1"/>
    <property type="molecule type" value="Genomic_DNA"/>
</dbReference>
<name>A0A8K0TCN0_9PEZI</name>
<dbReference type="Proteomes" id="UP000813385">
    <property type="component" value="Unassembled WGS sequence"/>
</dbReference>
<feature type="region of interest" description="Disordered" evidence="1">
    <location>
        <begin position="374"/>
        <end position="393"/>
    </location>
</feature>
<proteinExistence type="predicted"/>
<keyword evidence="2" id="KW-0732">Signal</keyword>
<dbReference type="AlphaFoldDB" id="A0A8K0TCN0"/>
<accession>A0A8K0TCN0</accession>
<feature type="chain" id="PRO_5035428675" evidence="2">
    <location>
        <begin position="20"/>
        <end position="705"/>
    </location>
</feature>
<gene>
    <name evidence="3" type="ORF">B0T11DRAFT_354793</name>
</gene>
<feature type="compositionally biased region" description="Basic and acidic residues" evidence="1">
    <location>
        <begin position="378"/>
        <end position="393"/>
    </location>
</feature>
<sequence length="705" mass="80055">MHLKTSLLAVGMAAVPCLATPILSTPFLARSKYGTEAVAHTFDVAKTNDNSVPHYMENISTDAKHSSIEIHLQARDEAVKTLHSDGSVIGSKPFAFPSSPRPIPTFLPKPMASKGKKLCPKRRAKLSKKFLKVLIAAEKATSKKPLTREKVEQLKKKAKKYVEALRVPPKLDLKNLSKHPANEEGDLEKELFELLVTLKKSDELLDSAQALQLRKISNELMMNMLAEEAQARKKSKADKKDKSEKKNKSEKEGESDKKDEADKKDKSDKKSQARKKHNKRDLDDHKAELERNLVGFLLDISEAEKPIKPEKKIQLQKDFCNLIELLNGAHYSLKNSKHNKRGKNILPEHLEPQNRTQERMVEVAIKALAAFMTPEVPENERVPDADDGPKDLNKRDLEEHAFEEESFDEASFDEVSFDDAYVNDEISSYAGISPEEEAEALAMQMGPSDKHPHSESFKTRPEHFEDEEENFDEASFHEERPEEVGEEESERFETLSTPPWQDSDDVNPGHSSEDLPTPPSDDSEDIENNEEEHIPTPPWADESEDSERPTAPWEFEDVEIDEDSRPIAPWEIEGVDVREESRPIAPWEMNDAEVEEENRPIAPWESEEGSRPTAPWETDDAEHEQTRPIAPWESDNDNVITPLEVTGDTEESENPEERRKMEADLGPYKKQIMEDDIIKDLKLTWNDIMSASKVSKVVHVSNARK</sequence>
<feature type="compositionally biased region" description="Basic and acidic residues" evidence="1">
    <location>
        <begin position="474"/>
        <end position="483"/>
    </location>
</feature>
<evidence type="ECO:0000256" key="1">
    <source>
        <dbReference type="SAM" id="MobiDB-lite"/>
    </source>
</evidence>
<feature type="signal peptide" evidence="2">
    <location>
        <begin position="1"/>
        <end position="19"/>
    </location>
</feature>
<comment type="caution">
    <text evidence="3">The sequence shown here is derived from an EMBL/GenBank/DDBJ whole genome shotgun (WGS) entry which is preliminary data.</text>
</comment>
<feature type="compositionally biased region" description="Acidic residues" evidence="1">
    <location>
        <begin position="521"/>
        <end position="530"/>
    </location>
</feature>
<feature type="compositionally biased region" description="Basic and acidic residues" evidence="1">
    <location>
        <begin position="448"/>
        <end position="463"/>
    </location>
</feature>
<evidence type="ECO:0000313" key="3">
    <source>
        <dbReference type="EMBL" id="KAH7358157.1"/>
    </source>
</evidence>
<evidence type="ECO:0000313" key="4">
    <source>
        <dbReference type="Proteomes" id="UP000813385"/>
    </source>
</evidence>